<gene>
    <name evidence="2" type="ORF">AZI85_08630</name>
</gene>
<protein>
    <submittedName>
        <fullName evidence="2">CoA-binding protein</fullName>
    </submittedName>
</protein>
<dbReference type="InterPro" id="IPR003781">
    <property type="entry name" value="CoA-bd"/>
</dbReference>
<dbReference type="InterPro" id="IPR036291">
    <property type="entry name" value="NAD(P)-bd_dom_sf"/>
</dbReference>
<evidence type="ECO:0000313" key="3">
    <source>
        <dbReference type="Proteomes" id="UP000075391"/>
    </source>
</evidence>
<dbReference type="EMBL" id="LUKF01000017">
    <property type="protein sequence ID" value="KYG61315.1"/>
    <property type="molecule type" value="Genomic_DNA"/>
</dbReference>
<evidence type="ECO:0000313" key="2">
    <source>
        <dbReference type="EMBL" id="KYG61315.1"/>
    </source>
</evidence>
<proteinExistence type="predicted"/>
<sequence length="122" mass="13670">MKEKVAILGASKNPERYSYLALKMLQEYGHTVFPVNPGLNEIEGVPVTASLSDLQGIDTVTLYMNPKNLEPHVDKIIKLKPRRVIFNPGTESREIETALQNAGIETLEACTLVMLRTNQFEK</sequence>
<dbReference type="PANTHER" id="PTHR33303">
    <property type="entry name" value="CYTOPLASMIC PROTEIN-RELATED"/>
    <property type="match status" value="1"/>
</dbReference>
<dbReference type="SMART" id="SM00881">
    <property type="entry name" value="CoA_binding"/>
    <property type="match status" value="1"/>
</dbReference>
<accession>A0A150WE12</accession>
<dbReference type="SUPFAM" id="SSF51735">
    <property type="entry name" value="NAD(P)-binding Rossmann-fold domains"/>
    <property type="match status" value="1"/>
</dbReference>
<dbReference type="OrthoDB" id="9807426at2"/>
<dbReference type="Proteomes" id="UP000075391">
    <property type="component" value="Unassembled WGS sequence"/>
</dbReference>
<name>A0A150WE12_BDEBC</name>
<dbReference type="PANTHER" id="PTHR33303:SF2">
    <property type="entry name" value="COA-BINDING DOMAIN-CONTAINING PROTEIN"/>
    <property type="match status" value="1"/>
</dbReference>
<dbReference type="Gene3D" id="3.40.50.720">
    <property type="entry name" value="NAD(P)-binding Rossmann-like Domain"/>
    <property type="match status" value="1"/>
</dbReference>
<dbReference type="Pfam" id="PF13380">
    <property type="entry name" value="CoA_binding_2"/>
    <property type="match status" value="1"/>
</dbReference>
<reference evidence="2 3" key="1">
    <citation type="submission" date="2016-03" db="EMBL/GenBank/DDBJ databases">
        <authorList>
            <person name="Ploux O."/>
        </authorList>
    </citation>
    <scope>NUCLEOTIDE SEQUENCE [LARGE SCALE GENOMIC DNA]</scope>
    <source>
        <strain evidence="2 3">BER2</strain>
    </source>
</reference>
<feature type="domain" description="CoA-binding" evidence="1">
    <location>
        <begin position="1"/>
        <end position="90"/>
    </location>
</feature>
<comment type="caution">
    <text evidence="2">The sequence shown here is derived from an EMBL/GenBank/DDBJ whole genome shotgun (WGS) entry which is preliminary data.</text>
</comment>
<dbReference type="AlphaFoldDB" id="A0A150WE12"/>
<evidence type="ECO:0000259" key="1">
    <source>
        <dbReference type="SMART" id="SM00881"/>
    </source>
</evidence>
<organism evidence="2 3">
    <name type="scientific">Bdellovibrio bacteriovorus</name>
    <dbReference type="NCBI Taxonomy" id="959"/>
    <lineage>
        <taxon>Bacteria</taxon>
        <taxon>Pseudomonadati</taxon>
        <taxon>Bdellovibrionota</taxon>
        <taxon>Bdellovibrionia</taxon>
        <taxon>Bdellovibrionales</taxon>
        <taxon>Pseudobdellovibrionaceae</taxon>
        <taxon>Bdellovibrio</taxon>
    </lineage>
</organism>